<comment type="caution">
    <text evidence="2">The sequence shown here is derived from an EMBL/GenBank/DDBJ whole genome shotgun (WGS) entry which is preliminary data.</text>
</comment>
<protein>
    <submittedName>
        <fullName evidence="2">UDP-glucose 6-dehydrogenase</fullName>
    </submittedName>
</protein>
<feature type="compositionally biased region" description="Basic residues" evidence="1">
    <location>
        <begin position="33"/>
        <end position="42"/>
    </location>
</feature>
<feature type="region of interest" description="Disordered" evidence="1">
    <location>
        <begin position="1"/>
        <end position="53"/>
    </location>
</feature>
<accession>A0A834EXW7</accession>
<dbReference type="AlphaFoldDB" id="A0A834EXW7"/>
<proteinExistence type="predicted"/>
<dbReference type="Proteomes" id="UP000664940">
    <property type="component" value="Unassembled WGS sequence"/>
</dbReference>
<gene>
    <name evidence="2" type="ORF">HJG60_019944</name>
</gene>
<evidence type="ECO:0000313" key="3">
    <source>
        <dbReference type="Proteomes" id="UP000664940"/>
    </source>
</evidence>
<evidence type="ECO:0000256" key="1">
    <source>
        <dbReference type="SAM" id="MobiDB-lite"/>
    </source>
</evidence>
<dbReference type="EMBL" id="JABVXQ010000001">
    <property type="protein sequence ID" value="KAF6133601.1"/>
    <property type="molecule type" value="Genomic_DNA"/>
</dbReference>
<sequence>MKSPPSPAEGLKYGPGTLGTGERKSGGVAAVGHRGRSCRSPRNRSGSLEYNHV</sequence>
<reference evidence="2 3" key="1">
    <citation type="journal article" date="2020" name="Nature">
        <title>Six reference-quality genomes reveal evolution of bat adaptations.</title>
        <authorList>
            <person name="Jebb D."/>
            <person name="Huang Z."/>
            <person name="Pippel M."/>
            <person name="Hughes G.M."/>
            <person name="Lavrichenko K."/>
            <person name="Devanna P."/>
            <person name="Winkler S."/>
            <person name="Jermiin L.S."/>
            <person name="Skirmuntt E.C."/>
            <person name="Katzourakis A."/>
            <person name="Burkitt-Gray L."/>
            <person name="Ray D.A."/>
            <person name="Sullivan K.A.M."/>
            <person name="Roscito J.G."/>
            <person name="Kirilenko B.M."/>
            <person name="Davalos L.M."/>
            <person name="Corthals A.P."/>
            <person name="Power M.L."/>
            <person name="Jones G."/>
            <person name="Ransome R.D."/>
            <person name="Dechmann D.K.N."/>
            <person name="Locatelli A.G."/>
            <person name="Puechmaille S.J."/>
            <person name="Fedrigo O."/>
            <person name="Jarvis E.D."/>
            <person name="Hiller M."/>
            <person name="Vernes S.C."/>
            <person name="Myers E.W."/>
            <person name="Teeling E.C."/>
        </authorList>
    </citation>
    <scope>NUCLEOTIDE SEQUENCE [LARGE SCALE GENOMIC DNA]</scope>
    <source>
        <strain evidence="2">Bat1K_MPI-CBG_1</strain>
    </source>
</reference>
<feature type="compositionally biased region" description="Polar residues" evidence="1">
    <location>
        <begin position="43"/>
        <end position="53"/>
    </location>
</feature>
<evidence type="ECO:0000313" key="2">
    <source>
        <dbReference type="EMBL" id="KAF6133601.1"/>
    </source>
</evidence>
<name>A0A834EXW7_9CHIR</name>
<organism evidence="2 3">
    <name type="scientific">Phyllostomus discolor</name>
    <name type="common">pale spear-nosed bat</name>
    <dbReference type="NCBI Taxonomy" id="89673"/>
    <lineage>
        <taxon>Eukaryota</taxon>
        <taxon>Metazoa</taxon>
        <taxon>Chordata</taxon>
        <taxon>Craniata</taxon>
        <taxon>Vertebrata</taxon>
        <taxon>Euteleostomi</taxon>
        <taxon>Mammalia</taxon>
        <taxon>Eutheria</taxon>
        <taxon>Laurasiatheria</taxon>
        <taxon>Chiroptera</taxon>
        <taxon>Yangochiroptera</taxon>
        <taxon>Phyllostomidae</taxon>
        <taxon>Phyllostominae</taxon>
        <taxon>Phyllostomus</taxon>
    </lineage>
</organism>